<name>A0A9Q0FIU4_9ROSI</name>
<feature type="chain" id="PRO_5040476300" description="Knottin scorpion toxin-like domain-containing protein" evidence="1">
    <location>
        <begin position="25"/>
        <end position="79"/>
    </location>
</feature>
<evidence type="ECO:0008006" key="4">
    <source>
        <dbReference type="Google" id="ProtNLM"/>
    </source>
</evidence>
<reference evidence="2" key="2">
    <citation type="journal article" date="2023" name="Plants (Basel)">
        <title>Annotation of the Turnera subulata (Passifloraceae) Draft Genome Reveals the S-Locus Evolved after the Divergence of Turneroideae from Passifloroideae in a Stepwise Manner.</title>
        <authorList>
            <person name="Henning P.M."/>
            <person name="Roalson E.H."/>
            <person name="Mir W."/>
            <person name="McCubbin A.G."/>
            <person name="Shore J.S."/>
        </authorList>
    </citation>
    <scope>NUCLEOTIDE SEQUENCE</scope>
    <source>
        <strain evidence="2">F60SS</strain>
    </source>
</reference>
<keyword evidence="3" id="KW-1185">Reference proteome</keyword>
<feature type="signal peptide" evidence="1">
    <location>
        <begin position="1"/>
        <end position="24"/>
    </location>
</feature>
<gene>
    <name evidence="2" type="ORF">Tsubulata_012208</name>
</gene>
<organism evidence="2 3">
    <name type="scientific">Turnera subulata</name>
    <dbReference type="NCBI Taxonomy" id="218843"/>
    <lineage>
        <taxon>Eukaryota</taxon>
        <taxon>Viridiplantae</taxon>
        <taxon>Streptophyta</taxon>
        <taxon>Embryophyta</taxon>
        <taxon>Tracheophyta</taxon>
        <taxon>Spermatophyta</taxon>
        <taxon>Magnoliopsida</taxon>
        <taxon>eudicotyledons</taxon>
        <taxon>Gunneridae</taxon>
        <taxon>Pentapetalae</taxon>
        <taxon>rosids</taxon>
        <taxon>fabids</taxon>
        <taxon>Malpighiales</taxon>
        <taxon>Passifloraceae</taxon>
        <taxon>Turnera</taxon>
    </lineage>
</organism>
<evidence type="ECO:0000313" key="2">
    <source>
        <dbReference type="EMBL" id="KAJ4832264.1"/>
    </source>
</evidence>
<dbReference type="Proteomes" id="UP001141552">
    <property type="component" value="Unassembled WGS sequence"/>
</dbReference>
<evidence type="ECO:0000256" key="1">
    <source>
        <dbReference type="SAM" id="SignalP"/>
    </source>
</evidence>
<reference evidence="2" key="1">
    <citation type="submission" date="2022-02" db="EMBL/GenBank/DDBJ databases">
        <authorList>
            <person name="Henning P.M."/>
            <person name="McCubbin A.G."/>
            <person name="Shore J.S."/>
        </authorList>
    </citation>
    <scope>NUCLEOTIDE SEQUENCE</scope>
    <source>
        <strain evidence="2">F60SS</strain>
        <tissue evidence="2">Leaves</tissue>
    </source>
</reference>
<proteinExistence type="predicted"/>
<comment type="caution">
    <text evidence="2">The sequence shown here is derived from an EMBL/GenBank/DDBJ whole genome shotgun (WGS) entry which is preliminary data.</text>
</comment>
<sequence length="79" mass="8927">MVKPSLAFSVVFMLFLVFSSGTSAISKLDICQEIMFHIENCQNQECEIFCVQQYQHISGWCIDRKTCSCSCHLPPSSSN</sequence>
<protein>
    <recommendedName>
        <fullName evidence="4">Knottin scorpion toxin-like domain-containing protein</fullName>
    </recommendedName>
</protein>
<evidence type="ECO:0000313" key="3">
    <source>
        <dbReference type="Proteomes" id="UP001141552"/>
    </source>
</evidence>
<keyword evidence="1" id="KW-0732">Signal</keyword>
<dbReference type="EMBL" id="JAKUCV010005165">
    <property type="protein sequence ID" value="KAJ4832264.1"/>
    <property type="molecule type" value="Genomic_DNA"/>
</dbReference>
<dbReference type="AlphaFoldDB" id="A0A9Q0FIU4"/>
<accession>A0A9Q0FIU4</accession>